<evidence type="ECO:0000313" key="2">
    <source>
        <dbReference type="EMBL" id="CAG6767177.1"/>
    </source>
</evidence>
<feature type="compositionally biased region" description="Polar residues" evidence="1">
    <location>
        <begin position="61"/>
        <end position="74"/>
    </location>
</feature>
<feature type="region of interest" description="Disordered" evidence="1">
    <location>
        <begin position="39"/>
        <end position="212"/>
    </location>
</feature>
<feature type="compositionally biased region" description="Basic and acidic residues" evidence="1">
    <location>
        <begin position="183"/>
        <end position="212"/>
    </location>
</feature>
<name>A0A8D9AL44_9HEMI</name>
<reference evidence="2" key="1">
    <citation type="submission" date="2021-05" db="EMBL/GenBank/DDBJ databases">
        <authorList>
            <person name="Alioto T."/>
            <person name="Alioto T."/>
            <person name="Gomez Garrido J."/>
        </authorList>
    </citation>
    <scope>NUCLEOTIDE SEQUENCE</scope>
</reference>
<organism evidence="2">
    <name type="scientific">Cacopsylla melanoneura</name>
    <dbReference type="NCBI Taxonomy" id="428564"/>
    <lineage>
        <taxon>Eukaryota</taxon>
        <taxon>Metazoa</taxon>
        <taxon>Ecdysozoa</taxon>
        <taxon>Arthropoda</taxon>
        <taxon>Hexapoda</taxon>
        <taxon>Insecta</taxon>
        <taxon>Pterygota</taxon>
        <taxon>Neoptera</taxon>
        <taxon>Paraneoptera</taxon>
        <taxon>Hemiptera</taxon>
        <taxon>Sternorrhyncha</taxon>
        <taxon>Psylloidea</taxon>
        <taxon>Psyllidae</taxon>
        <taxon>Psyllinae</taxon>
        <taxon>Cacopsylla</taxon>
    </lineage>
</organism>
<feature type="region of interest" description="Disordered" evidence="1">
    <location>
        <begin position="233"/>
        <end position="258"/>
    </location>
</feature>
<evidence type="ECO:0000256" key="1">
    <source>
        <dbReference type="SAM" id="MobiDB-lite"/>
    </source>
</evidence>
<feature type="region of interest" description="Disordered" evidence="1">
    <location>
        <begin position="1"/>
        <end position="22"/>
    </location>
</feature>
<feature type="compositionally biased region" description="Basic and acidic residues" evidence="1">
    <location>
        <begin position="88"/>
        <end position="167"/>
    </location>
</feature>
<dbReference type="EMBL" id="HBUF01572636">
    <property type="protein sequence ID" value="CAG6767177.1"/>
    <property type="molecule type" value="Transcribed_RNA"/>
</dbReference>
<protein>
    <submittedName>
        <fullName evidence="2">Uncharacterized protein</fullName>
    </submittedName>
</protein>
<feature type="compositionally biased region" description="Basic and acidic residues" evidence="1">
    <location>
        <begin position="233"/>
        <end position="246"/>
    </location>
</feature>
<feature type="compositionally biased region" description="Polar residues" evidence="1">
    <location>
        <begin position="8"/>
        <end position="19"/>
    </location>
</feature>
<accession>A0A8D9AL44</accession>
<dbReference type="EMBL" id="HBUF01572637">
    <property type="protein sequence ID" value="CAG6767178.1"/>
    <property type="molecule type" value="Transcribed_RNA"/>
</dbReference>
<dbReference type="AlphaFoldDB" id="A0A8D9AL44"/>
<proteinExistence type="predicted"/>
<sequence length="258" mass="29219">MEDPIIMSASNSLDSQQKDISPFESEACENYLKGFKLNIEELVPPPSEPKEPKTEPEENASEASTTPNKVQSRRPTLEINGVQVKPKTLAEYREAIKRKSLDGKTSDESRRKSLESKGFDSNRRKSLDKSSEENKRKSLDGKRLEDLKRKSVDSKGSEENINDENKSRLKSVRRHTIETPPVSEKKNVKVLGEHCNKKVSRGDSHKVSKVKDEAVISQENTITRSGRVSKKVLKTESVKEKHKKQEEEEEEGTGLYNV</sequence>